<evidence type="ECO:0000256" key="1">
    <source>
        <dbReference type="SAM" id="Phobius"/>
    </source>
</evidence>
<keyword evidence="1" id="KW-0812">Transmembrane</keyword>
<dbReference type="EMBL" id="CP036525">
    <property type="protein sequence ID" value="QDT07779.1"/>
    <property type="molecule type" value="Genomic_DNA"/>
</dbReference>
<feature type="transmembrane region" description="Helical" evidence="1">
    <location>
        <begin position="54"/>
        <end position="79"/>
    </location>
</feature>
<sequence length="206" mass="23223">MFGLNVWVQNIVFAWAGWFALWVMGFVGTLSIGDESFQDIRRFGINGIARPRFYFEWLRAILAILFLLWAPALTFAFFLPNLNMPFVNSFLTRVVSGSFSHFFSRHHADIFCRPEGGGGVPTNARLGSSVSLAASRWSHCVTSRVQPFSRKLRTQSPALSPVVSDWSCWYAGFSLRLHEQIAQDHQLHAKPSLHGFSSGQSTRPAR</sequence>
<keyword evidence="1" id="KW-0472">Membrane</keyword>
<feature type="transmembrane region" description="Helical" evidence="1">
    <location>
        <begin position="12"/>
        <end position="33"/>
    </location>
</feature>
<evidence type="ECO:0000313" key="3">
    <source>
        <dbReference type="Proteomes" id="UP000318538"/>
    </source>
</evidence>
<dbReference type="AlphaFoldDB" id="A0A517NL29"/>
<protein>
    <submittedName>
        <fullName evidence="2">Uncharacterized protein</fullName>
    </submittedName>
</protein>
<keyword evidence="3" id="KW-1185">Reference proteome</keyword>
<evidence type="ECO:0000313" key="2">
    <source>
        <dbReference type="EMBL" id="QDT07779.1"/>
    </source>
</evidence>
<dbReference type="Proteomes" id="UP000318538">
    <property type="component" value="Chromosome"/>
</dbReference>
<keyword evidence="1" id="KW-1133">Transmembrane helix</keyword>
<accession>A0A517NL29</accession>
<name>A0A517NL29_9BACT</name>
<organism evidence="2 3">
    <name type="scientific">Rubripirellula lacrimiformis</name>
    <dbReference type="NCBI Taxonomy" id="1930273"/>
    <lineage>
        <taxon>Bacteria</taxon>
        <taxon>Pseudomonadati</taxon>
        <taxon>Planctomycetota</taxon>
        <taxon>Planctomycetia</taxon>
        <taxon>Pirellulales</taxon>
        <taxon>Pirellulaceae</taxon>
        <taxon>Rubripirellula</taxon>
    </lineage>
</organism>
<reference evidence="2 3" key="1">
    <citation type="submission" date="2019-02" db="EMBL/GenBank/DDBJ databases">
        <title>Deep-cultivation of Planctomycetes and their phenomic and genomic characterization uncovers novel biology.</title>
        <authorList>
            <person name="Wiegand S."/>
            <person name="Jogler M."/>
            <person name="Boedeker C."/>
            <person name="Pinto D."/>
            <person name="Vollmers J."/>
            <person name="Rivas-Marin E."/>
            <person name="Kohn T."/>
            <person name="Peeters S.H."/>
            <person name="Heuer A."/>
            <person name="Rast P."/>
            <person name="Oberbeckmann S."/>
            <person name="Bunk B."/>
            <person name="Jeske O."/>
            <person name="Meyerdierks A."/>
            <person name="Storesund J.E."/>
            <person name="Kallscheuer N."/>
            <person name="Luecker S."/>
            <person name="Lage O.M."/>
            <person name="Pohl T."/>
            <person name="Merkel B.J."/>
            <person name="Hornburger P."/>
            <person name="Mueller R.-W."/>
            <person name="Bruemmer F."/>
            <person name="Labrenz M."/>
            <person name="Spormann A.M."/>
            <person name="Op den Camp H."/>
            <person name="Overmann J."/>
            <person name="Amann R."/>
            <person name="Jetten M.S.M."/>
            <person name="Mascher T."/>
            <person name="Medema M.H."/>
            <person name="Devos D.P."/>
            <person name="Kaster A.-K."/>
            <person name="Ovreas L."/>
            <person name="Rohde M."/>
            <person name="Galperin M.Y."/>
            <person name="Jogler C."/>
        </authorList>
    </citation>
    <scope>NUCLEOTIDE SEQUENCE [LARGE SCALE GENOMIC DNA]</scope>
    <source>
        <strain evidence="2 3">K22_7</strain>
    </source>
</reference>
<gene>
    <name evidence="2" type="ORF">K227x_62070</name>
</gene>
<dbReference type="KEGG" id="rlc:K227x_62070"/>
<proteinExistence type="predicted"/>